<comment type="subcellular location">
    <subcellularLocation>
        <location evidence="1">Cell membrane</location>
        <topology evidence="1">Multi-pass membrane protein</topology>
    </subcellularLocation>
</comment>
<sequence>MESTVTIPGVMDSPARAHPRGLYVCFFTEMWERFSFYGLKALLIFYLTEHFLFSDTQATNIFGNYFALVYALPIVGGVVADKYLGSKRAVTLGAILLCLGHFGMAFEGTPAYIDAAGVKVESTGLTAFYWSLSLIIVGVGLLKPNISSIVGKLYEVNDPRKDAGFTIFYMGINLGAALAALLCGYVGQTYGWPYGFGLAGLGMLLGLLVFLSGQSWLQGYAEAPDSGALKLRVWACFTREQLIYLGSLVMVGLVSLIIEDHALVGGLLGLTFIGIGLWLLWYCLAEVSQSVKQKLYAAVSLTLMSTVFFLCFLQSGSSMNLFADRITDRLVFGVEIPAPMLQSLNSIFIILLAPLFAKTWQWLIARGRAPSTPMKFSLGLLQVGLGFAALVAGLHFANGNQQVALGWLVLAYLLHTSGELCISPIGLSMITKLSPPRLVGLMMGLWFLGSAIAEYIAALLAGNAAANAAPAEVAAIGAPLSQHQIFTSLYLDIMWIAFAGAALTLALTPLLKRWMRDIH</sequence>
<dbReference type="PANTHER" id="PTHR23517">
    <property type="entry name" value="RESISTANCE PROTEIN MDTM, PUTATIVE-RELATED-RELATED"/>
    <property type="match status" value="1"/>
</dbReference>
<accession>A0A972JML6</accession>
<feature type="transmembrane region" description="Helical" evidence="8">
    <location>
        <begin position="295"/>
        <end position="316"/>
    </location>
</feature>
<evidence type="ECO:0000256" key="4">
    <source>
        <dbReference type="ARBA" id="ARBA00022692"/>
    </source>
</evidence>
<keyword evidence="5" id="KW-0653">Protein transport</keyword>
<dbReference type="GO" id="GO:0005886">
    <property type="term" value="C:plasma membrane"/>
    <property type="evidence" value="ECO:0007669"/>
    <property type="project" value="UniProtKB-SubCell"/>
</dbReference>
<dbReference type="InterPro" id="IPR005279">
    <property type="entry name" value="Dipep/tripep_permease"/>
</dbReference>
<reference evidence="9" key="1">
    <citation type="submission" date="2020-04" db="EMBL/GenBank/DDBJ databases">
        <title>Description of Shewanella salipaludis sp. nov., isolated from a salt marsh.</title>
        <authorList>
            <person name="Park S."/>
            <person name="Yoon J.-H."/>
        </authorList>
    </citation>
    <scope>NUCLEOTIDE SEQUENCE</scope>
    <source>
        <strain evidence="9">SHSM-M6</strain>
    </source>
</reference>
<dbReference type="InterPro" id="IPR036259">
    <property type="entry name" value="MFS_trans_sf"/>
</dbReference>
<feature type="transmembrane region" description="Helical" evidence="8">
    <location>
        <begin position="264"/>
        <end position="283"/>
    </location>
</feature>
<evidence type="ECO:0000313" key="10">
    <source>
        <dbReference type="Proteomes" id="UP000737113"/>
    </source>
</evidence>
<keyword evidence="2" id="KW-0813">Transport</keyword>
<feature type="transmembrane region" description="Helical" evidence="8">
    <location>
        <begin position="163"/>
        <end position="187"/>
    </location>
</feature>
<proteinExistence type="predicted"/>
<feature type="transmembrane region" description="Helical" evidence="8">
    <location>
        <begin position="242"/>
        <end position="258"/>
    </location>
</feature>
<feature type="transmembrane region" description="Helical" evidence="8">
    <location>
        <begin position="34"/>
        <end position="53"/>
    </location>
</feature>
<evidence type="ECO:0000256" key="5">
    <source>
        <dbReference type="ARBA" id="ARBA00022856"/>
    </source>
</evidence>
<dbReference type="InterPro" id="IPR050171">
    <property type="entry name" value="MFS_Transporters"/>
</dbReference>
<dbReference type="GO" id="GO:0006857">
    <property type="term" value="P:oligopeptide transport"/>
    <property type="evidence" value="ECO:0007669"/>
    <property type="project" value="InterPro"/>
</dbReference>
<evidence type="ECO:0000256" key="6">
    <source>
        <dbReference type="ARBA" id="ARBA00022989"/>
    </source>
</evidence>
<dbReference type="Gene3D" id="1.20.1250.20">
    <property type="entry name" value="MFS general substrate transporter like domains"/>
    <property type="match status" value="1"/>
</dbReference>
<feature type="transmembrane region" description="Helical" evidence="8">
    <location>
        <begin position="125"/>
        <end position="142"/>
    </location>
</feature>
<protein>
    <submittedName>
        <fullName evidence="9">MFS transporter</fullName>
    </submittedName>
</protein>
<dbReference type="PROSITE" id="PS01022">
    <property type="entry name" value="PTR2_1"/>
    <property type="match status" value="1"/>
</dbReference>
<organism evidence="9 10">
    <name type="scientific">Shewanella salipaludis</name>
    <dbReference type="NCBI Taxonomy" id="2723052"/>
    <lineage>
        <taxon>Bacteria</taxon>
        <taxon>Pseudomonadati</taxon>
        <taxon>Pseudomonadota</taxon>
        <taxon>Gammaproteobacteria</taxon>
        <taxon>Alteromonadales</taxon>
        <taxon>Shewanellaceae</taxon>
        <taxon>Shewanella</taxon>
    </lineage>
</organism>
<dbReference type="AlphaFoldDB" id="A0A972JML6"/>
<feature type="transmembrane region" description="Helical" evidence="8">
    <location>
        <begin position="403"/>
        <end position="427"/>
    </location>
</feature>
<dbReference type="InterPro" id="IPR018456">
    <property type="entry name" value="PTR2_symporter_CS"/>
</dbReference>
<dbReference type="RefSeq" id="WP_169565360.1">
    <property type="nucleotide sequence ID" value="NZ_JAAXYH010000014.1"/>
</dbReference>
<feature type="transmembrane region" description="Helical" evidence="8">
    <location>
        <begin position="378"/>
        <end position="397"/>
    </location>
</feature>
<evidence type="ECO:0000256" key="2">
    <source>
        <dbReference type="ARBA" id="ARBA00022448"/>
    </source>
</evidence>
<feature type="transmembrane region" description="Helical" evidence="8">
    <location>
        <begin position="193"/>
        <end position="211"/>
    </location>
</feature>
<feature type="transmembrane region" description="Helical" evidence="8">
    <location>
        <begin position="336"/>
        <end position="357"/>
    </location>
</feature>
<evidence type="ECO:0000256" key="7">
    <source>
        <dbReference type="ARBA" id="ARBA00023136"/>
    </source>
</evidence>
<comment type="caution">
    <text evidence="9">The sequence shown here is derived from an EMBL/GenBank/DDBJ whole genome shotgun (WGS) entry which is preliminary data.</text>
</comment>
<feature type="transmembrane region" description="Helical" evidence="8">
    <location>
        <begin position="91"/>
        <end position="113"/>
    </location>
</feature>
<dbReference type="SUPFAM" id="SSF103473">
    <property type="entry name" value="MFS general substrate transporter"/>
    <property type="match status" value="1"/>
</dbReference>
<dbReference type="Pfam" id="PF00854">
    <property type="entry name" value="PTR2"/>
    <property type="match status" value="1"/>
</dbReference>
<feature type="transmembrane region" description="Helical" evidence="8">
    <location>
        <begin position="65"/>
        <end position="84"/>
    </location>
</feature>
<dbReference type="CDD" id="cd17346">
    <property type="entry name" value="MFS_DtpA_like"/>
    <property type="match status" value="1"/>
</dbReference>
<evidence type="ECO:0000256" key="3">
    <source>
        <dbReference type="ARBA" id="ARBA00022475"/>
    </source>
</evidence>
<evidence type="ECO:0000256" key="1">
    <source>
        <dbReference type="ARBA" id="ARBA00004651"/>
    </source>
</evidence>
<keyword evidence="5" id="KW-0571">Peptide transport</keyword>
<dbReference type="GO" id="GO:1904680">
    <property type="term" value="F:peptide transmembrane transporter activity"/>
    <property type="evidence" value="ECO:0007669"/>
    <property type="project" value="InterPro"/>
</dbReference>
<dbReference type="Proteomes" id="UP000737113">
    <property type="component" value="Unassembled WGS sequence"/>
</dbReference>
<dbReference type="PANTHER" id="PTHR23517:SF15">
    <property type="entry name" value="PROTON-DEPENDENT OLIGOPEPTIDE FAMILY TRANSPORT PROTEIN"/>
    <property type="match status" value="1"/>
</dbReference>
<keyword evidence="6 8" id="KW-1133">Transmembrane helix</keyword>
<feature type="transmembrane region" description="Helical" evidence="8">
    <location>
        <begin position="439"/>
        <end position="461"/>
    </location>
</feature>
<dbReference type="InterPro" id="IPR000109">
    <property type="entry name" value="POT_fam"/>
</dbReference>
<keyword evidence="7 8" id="KW-0472">Membrane</keyword>
<dbReference type="EMBL" id="JAAXYH010000014">
    <property type="protein sequence ID" value="NMH66637.1"/>
    <property type="molecule type" value="Genomic_DNA"/>
</dbReference>
<name>A0A972JML6_9GAMM</name>
<evidence type="ECO:0000256" key="8">
    <source>
        <dbReference type="SAM" id="Phobius"/>
    </source>
</evidence>
<keyword evidence="4 8" id="KW-0812">Transmembrane</keyword>
<evidence type="ECO:0000313" key="9">
    <source>
        <dbReference type="EMBL" id="NMH66637.1"/>
    </source>
</evidence>
<feature type="transmembrane region" description="Helical" evidence="8">
    <location>
        <begin position="493"/>
        <end position="511"/>
    </location>
</feature>
<keyword evidence="3" id="KW-1003">Cell membrane</keyword>
<dbReference type="NCBIfam" id="TIGR00924">
    <property type="entry name" value="yjdL_sub1_fam"/>
    <property type="match status" value="1"/>
</dbReference>
<keyword evidence="10" id="KW-1185">Reference proteome</keyword>
<gene>
    <name evidence="9" type="ORF">HC757_15890</name>
</gene>